<evidence type="ECO:0000313" key="3">
    <source>
        <dbReference type="Proteomes" id="UP000231586"/>
    </source>
</evidence>
<evidence type="ECO:0000256" key="1">
    <source>
        <dbReference type="SAM" id="Phobius"/>
    </source>
</evidence>
<protein>
    <recommendedName>
        <fullName evidence="4">Dolichyl-phosphate-mannose-protein mannosyltransferase</fullName>
    </recommendedName>
</protein>
<sequence>MNQRTRAALSGDGSLGAASWSLVVVTVVAFVVRAAAYVRPSQLLAPRELDDATMYSAAVDVLHGQTLYGDVLYLHPPGLVTALLPFAWLGEHVGDALALAVARALTVLVGTLSTFLVAWLLRRRGTVAVLAGAGLYAVWVPVVYSERVVFLEPALTLCLLLALVVLRLDRPTGAARGWLRPTTTAPLVAGALTGVAASFKVWAFVTAAALLVVVLVWRGGRAAGWFALGGLVVVAAFVVSFAVRAPGDLWRDVVGVQAGRPSTTTSFGLRLREFAPVSSVPAAWWTTALAVLVLVLVVVALALTLARGVVAWRRDRSGLPETAAWALLALVQGATVLAAPSFFLHYAAFPAPAIALLAGAGAATAAAWLRAWAGTSPDRGRAVVLRTVAVVAVLALAGAAIAGATARLRWTGSRAELVTWAAQQDCVWGLASGVVAAGAATRNAENDCPVPADVWGEGLAALDDSGDGAGEGGAVEERDAFVAEMQRELAQVDAVVVPIVTDGTWLHGAAEAYLSRNFDHVGTAGGFEMWERT</sequence>
<feature type="transmembrane region" description="Helical" evidence="1">
    <location>
        <begin position="282"/>
        <end position="310"/>
    </location>
</feature>
<gene>
    <name evidence="2" type="ORF">CLV34_1617</name>
</gene>
<feature type="transmembrane region" description="Helical" evidence="1">
    <location>
        <begin position="224"/>
        <end position="243"/>
    </location>
</feature>
<feature type="transmembrane region" description="Helical" evidence="1">
    <location>
        <begin position="322"/>
        <end position="343"/>
    </location>
</feature>
<proteinExistence type="predicted"/>
<feature type="transmembrane region" description="Helical" evidence="1">
    <location>
        <begin position="96"/>
        <end position="120"/>
    </location>
</feature>
<dbReference type="RefSeq" id="WP_100349715.1">
    <property type="nucleotide sequence ID" value="NZ_PGTZ01000007.1"/>
</dbReference>
<dbReference type="AlphaFoldDB" id="A0A2M8WT59"/>
<reference evidence="2 3" key="1">
    <citation type="submission" date="2017-11" db="EMBL/GenBank/DDBJ databases">
        <title>Genomic Encyclopedia of Archaeal and Bacterial Type Strains, Phase II (KMG-II): From Individual Species to Whole Genera.</title>
        <authorList>
            <person name="Goeker M."/>
        </authorList>
    </citation>
    <scope>NUCLEOTIDE SEQUENCE [LARGE SCALE GENOMIC DNA]</scope>
    <source>
        <strain evidence="2 3">DSM 22413</strain>
    </source>
</reference>
<keyword evidence="3" id="KW-1185">Reference proteome</keyword>
<feature type="transmembrane region" description="Helical" evidence="1">
    <location>
        <begin position="71"/>
        <end position="90"/>
    </location>
</feature>
<keyword evidence="1" id="KW-0472">Membrane</keyword>
<evidence type="ECO:0000313" key="2">
    <source>
        <dbReference type="EMBL" id="PJI94131.1"/>
    </source>
</evidence>
<accession>A0A2M8WT59</accession>
<comment type="caution">
    <text evidence="2">The sequence shown here is derived from an EMBL/GenBank/DDBJ whole genome shotgun (WGS) entry which is preliminary data.</text>
</comment>
<feature type="transmembrane region" description="Helical" evidence="1">
    <location>
        <begin position="20"/>
        <end position="38"/>
    </location>
</feature>
<dbReference type="Proteomes" id="UP000231586">
    <property type="component" value="Unassembled WGS sequence"/>
</dbReference>
<dbReference type="OrthoDB" id="5485682at2"/>
<name>A0A2M8WT59_9MICO</name>
<feature type="transmembrane region" description="Helical" evidence="1">
    <location>
        <begin position="383"/>
        <end position="404"/>
    </location>
</feature>
<evidence type="ECO:0008006" key="4">
    <source>
        <dbReference type="Google" id="ProtNLM"/>
    </source>
</evidence>
<feature type="transmembrane region" description="Helical" evidence="1">
    <location>
        <begin position="201"/>
        <end position="217"/>
    </location>
</feature>
<organism evidence="2 3">
    <name type="scientific">Luteimicrobium subarcticum</name>
    <dbReference type="NCBI Taxonomy" id="620910"/>
    <lineage>
        <taxon>Bacteria</taxon>
        <taxon>Bacillati</taxon>
        <taxon>Actinomycetota</taxon>
        <taxon>Actinomycetes</taxon>
        <taxon>Micrococcales</taxon>
        <taxon>Luteimicrobium</taxon>
    </lineage>
</organism>
<keyword evidence="1" id="KW-1133">Transmembrane helix</keyword>
<dbReference type="EMBL" id="PGTZ01000007">
    <property type="protein sequence ID" value="PJI94131.1"/>
    <property type="molecule type" value="Genomic_DNA"/>
</dbReference>
<feature type="transmembrane region" description="Helical" evidence="1">
    <location>
        <begin position="127"/>
        <end position="144"/>
    </location>
</feature>
<feature type="transmembrane region" description="Helical" evidence="1">
    <location>
        <begin position="349"/>
        <end position="371"/>
    </location>
</feature>
<keyword evidence="1" id="KW-0812">Transmembrane</keyword>